<keyword evidence="3" id="KW-1185">Reference proteome</keyword>
<keyword evidence="1" id="KW-0812">Transmembrane</keyword>
<evidence type="ECO:0000313" key="3">
    <source>
        <dbReference type="Proteomes" id="UP000219336"/>
    </source>
</evidence>
<dbReference type="Proteomes" id="UP000219336">
    <property type="component" value="Unassembled WGS sequence"/>
</dbReference>
<protein>
    <submittedName>
        <fullName evidence="2">Uncharacterized protein</fullName>
    </submittedName>
</protein>
<reference evidence="3" key="1">
    <citation type="submission" date="2016-06" db="EMBL/GenBank/DDBJ databases">
        <authorList>
            <person name="Rodrigo-Torres L."/>
            <person name="Arahal R.D."/>
            <person name="Lucena T."/>
        </authorList>
    </citation>
    <scope>NUCLEOTIDE SEQUENCE [LARGE SCALE GENOMIC DNA]</scope>
    <source>
        <strain evidence="3">CECT8203</strain>
    </source>
</reference>
<name>A0A240EPA5_9VIBR</name>
<feature type="transmembrane region" description="Helical" evidence="1">
    <location>
        <begin position="37"/>
        <end position="57"/>
    </location>
</feature>
<accession>A0A240EPA5</accession>
<proteinExistence type="predicted"/>
<gene>
    <name evidence="2" type="ORF">VTH8203_04202</name>
</gene>
<dbReference type="AlphaFoldDB" id="A0A240EPA5"/>
<organism evidence="2 3">
    <name type="scientific">Vibrio thalassae</name>
    <dbReference type="NCBI Taxonomy" id="1243014"/>
    <lineage>
        <taxon>Bacteria</taxon>
        <taxon>Pseudomonadati</taxon>
        <taxon>Pseudomonadota</taxon>
        <taxon>Gammaproteobacteria</taxon>
        <taxon>Vibrionales</taxon>
        <taxon>Vibrionaceae</taxon>
        <taxon>Vibrio</taxon>
    </lineage>
</organism>
<evidence type="ECO:0000313" key="2">
    <source>
        <dbReference type="EMBL" id="SNX50542.1"/>
    </source>
</evidence>
<dbReference type="EMBL" id="OANU01000123">
    <property type="protein sequence ID" value="SNX50542.1"/>
    <property type="molecule type" value="Genomic_DNA"/>
</dbReference>
<evidence type="ECO:0000256" key="1">
    <source>
        <dbReference type="SAM" id="Phobius"/>
    </source>
</evidence>
<keyword evidence="1" id="KW-1133">Transmembrane helix</keyword>
<keyword evidence="1" id="KW-0472">Membrane</keyword>
<sequence>MIGLSSSDNKDCFLSEIAVHISRFHDWAFSLKRLIEIFPFIATLLSILLLGGIVNAIEMDLPQYQATVISPERAPDVANDNQLLRSPPTFRIAIQKAQPPSKETLPWLLVVSAFALLISTRWGAYYTPRSYLFSDSRRLAGWQDSNLQYRFIHSR</sequence>
<feature type="transmembrane region" description="Helical" evidence="1">
    <location>
        <begin position="105"/>
        <end position="124"/>
    </location>
</feature>